<dbReference type="SMART" id="SM00448">
    <property type="entry name" value="REC"/>
    <property type="match status" value="1"/>
</dbReference>
<feature type="domain" description="Response regulatory" evidence="3">
    <location>
        <begin position="7"/>
        <end position="121"/>
    </location>
</feature>
<evidence type="ECO:0000256" key="2">
    <source>
        <dbReference type="PROSITE-ProRule" id="PRU00169"/>
    </source>
</evidence>
<dbReference type="EMBL" id="NPDY01000016">
    <property type="protein sequence ID" value="PJZ68792.1"/>
    <property type="molecule type" value="Genomic_DNA"/>
</dbReference>
<dbReference type="PROSITE" id="PS50110">
    <property type="entry name" value="RESPONSE_REGULATORY"/>
    <property type="match status" value="1"/>
</dbReference>
<proteinExistence type="predicted"/>
<dbReference type="Pfam" id="PF00072">
    <property type="entry name" value="Response_reg"/>
    <property type="match status" value="1"/>
</dbReference>
<dbReference type="InterPro" id="IPR050595">
    <property type="entry name" value="Bact_response_regulator"/>
</dbReference>
<feature type="modified residue" description="4-aspartylphosphate" evidence="2">
    <location>
        <position position="56"/>
    </location>
</feature>
<dbReference type="OrthoDB" id="9808843at2"/>
<evidence type="ECO:0000313" key="6">
    <source>
        <dbReference type="Proteomes" id="UP000231962"/>
    </source>
</evidence>
<keyword evidence="1 2" id="KW-0597">Phosphoprotein</keyword>
<dbReference type="AlphaFoldDB" id="A0A2M9ZSS0"/>
<accession>A0A2M9ZSS0</accession>
<dbReference type="PANTHER" id="PTHR44591">
    <property type="entry name" value="STRESS RESPONSE REGULATOR PROTEIN 1"/>
    <property type="match status" value="1"/>
</dbReference>
<name>A0A2M9ZSS0_9LEPT</name>
<gene>
    <name evidence="4" type="ORF">CH360_14710</name>
    <name evidence="5" type="ORF">CH373_03830</name>
</gene>
<evidence type="ECO:0000256" key="1">
    <source>
        <dbReference type="ARBA" id="ARBA00022553"/>
    </source>
</evidence>
<dbReference type="GO" id="GO:0000160">
    <property type="term" value="P:phosphorelay signal transduction system"/>
    <property type="evidence" value="ECO:0007669"/>
    <property type="project" value="InterPro"/>
</dbReference>
<dbReference type="PANTHER" id="PTHR44591:SF3">
    <property type="entry name" value="RESPONSE REGULATORY DOMAIN-CONTAINING PROTEIN"/>
    <property type="match status" value="1"/>
</dbReference>
<dbReference type="Gene3D" id="3.40.50.2300">
    <property type="match status" value="1"/>
</dbReference>
<dbReference type="CDD" id="cd00156">
    <property type="entry name" value="REC"/>
    <property type="match status" value="1"/>
</dbReference>
<evidence type="ECO:0000313" key="7">
    <source>
        <dbReference type="Proteomes" id="UP000231990"/>
    </source>
</evidence>
<dbReference type="RefSeq" id="WP_100714806.1">
    <property type="nucleotide sequence ID" value="NZ_NPDY01000016.1"/>
</dbReference>
<dbReference type="SUPFAM" id="SSF52172">
    <property type="entry name" value="CheY-like"/>
    <property type="match status" value="1"/>
</dbReference>
<sequence length="132" mass="14760">MNKKQISILYIEDEIIVSTAMKKILSGKFQEVVTAEDGVQGLDFFQKLRPNIVLTDIRMPKMDGLELCRKIKALDPNVPIVGITASTEEDTLKICKQAGMSLVLTKPVNFVDIIQQIEDLVNKAESKSKQII</sequence>
<dbReference type="Proteomes" id="UP000231990">
    <property type="component" value="Unassembled WGS sequence"/>
</dbReference>
<evidence type="ECO:0000259" key="3">
    <source>
        <dbReference type="PROSITE" id="PS50110"/>
    </source>
</evidence>
<protein>
    <submittedName>
        <fullName evidence="5">Response regulator</fullName>
    </submittedName>
</protein>
<evidence type="ECO:0000313" key="4">
    <source>
        <dbReference type="EMBL" id="PJZ68792.1"/>
    </source>
</evidence>
<dbReference type="InterPro" id="IPR001789">
    <property type="entry name" value="Sig_transdc_resp-reg_receiver"/>
</dbReference>
<dbReference type="InterPro" id="IPR011006">
    <property type="entry name" value="CheY-like_superfamily"/>
</dbReference>
<dbReference type="Proteomes" id="UP000231962">
    <property type="component" value="Unassembled WGS sequence"/>
</dbReference>
<reference evidence="6 7" key="1">
    <citation type="submission" date="2017-07" db="EMBL/GenBank/DDBJ databases">
        <title>Leptospira spp. isolated from tropical soils.</title>
        <authorList>
            <person name="Thibeaux R."/>
            <person name="Iraola G."/>
            <person name="Ferres I."/>
            <person name="Bierque E."/>
            <person name="Girault D."/>
            <person name="Soupe-Gilbert M.-E."/>
            <person name="Picardeau M."/>
            <person name="Goarant C."/>
        </authorList>
    </citation>
    <scope>NUCLEOTIDE SEQUENCE [LARGE SCALE GENOMIC DNA]</scope>
    <source>
        <strain evidence="5 7">FH1-B-B1</strain>
        <strain evidence="4 6">FH1-B-C1</strain>
    </source>
</reference>
<evidence type="ECO:0000313" key="5">
    <source>
        <dbReference type="EMBL" id="PJZ75147.1"/>
    </source>
</evidence>
<dbReference type="EMBL" id="NPDZ01000001">
    <property type="protein sequence ID" value="PJZ75147.1"/>
    <property type="molecule type" value="Genomic_DNA"/>
</dbReference>
<comment type="caution">
    <text evidence="5">The sequence shown here is derived from an EMBL/GenBank/DDBJ whole genome shotgun (WGS) entry which is preliminary data.</text>
</comment>
<organism evidence="5 7">
    <name type="scientific">Leptospira perolatii</name>
    <dbReference type="NCBI Taxonomy" id="2023191"/>
    <lineage>
        <taxon>Bacteria</taxon>
        <taxon>Pseudomonadati</taxon>
        <taxon>Spirochaetota</taxon>
        <taxon>Spirochaetia</taxon>
        <taxon>Leptospirales</taxon>
        <taxon>Leptospiraceae</taxon>
        <taxon>Leptospira</taxon>
    </lineage>
</organism>
<keyword evidence="6" id="KW-1185">Reference proteome</keyword>